<name>A0AAW0U8V5_SCYPA</name>
<sequence length="216" mass="23247">MMKELALLLCLATASAQTRYNLPDGYQEVLNGEPQGEFDCTGRSYGYYADVSTGCQVFHICLPATHTTGSEVVRPARFSFFCGNQTVFNQASLTCGFQEEVFPCSEAETIYEASNADFGVIEASSSNVVISAQGEGSGFIGGVFAETQDVQGHTLPDGQNSQDEQNFQEHTLAERQNVEGSAVTEQEFEDTGSKVPQESTGSGEYELGDLSIIKLG</sequence>
<dbReference type="InterPro" id="IPR052976">
    <property type="entry name" value="Scoloptoxin-like"/>
</dbReference>
<comment type="caution">
    <text evidence="4">The sequence shown here is derived from an EMBL/GenBank/DDBJ whole genome shotgun (WGS) entry which is preliminary data.</text>
</comment>
<feature type="chain" id="PRO_5043810724" description="Chitin-binding type-2 domain-containing protein" evidence="2">
    <location>
        <begin position="17"/>
        <end position="216"/>
    </location>
</feature>
<keyword evidence="5" id="KW-1185">Reference proteome</keyword>
<keyword evidence="2" id="KW-0732">Signal</keyword>
<dbReference type="GO" id="GO:0008061">
    <property type="term" value="F:chitin binding"/>
    <property type="evidence" value="ECO:0007669"/>
    <property type="project" value="InterPro"/>
</dbReference>
<evidence type="ECO:0000313" key="4">
    <source>
        <dbReference type="EMBL" id="KAK8396523.1"/>
    </source>
</evidence>
<evidence type="ECO:0000256" key="1">
    <source>
        <dbReference type="SAM" id="MobiDB-lite"/>
    </source>
</evidence>
<proteinExistence type="predicted"/>
<dbReference type="PANTHER" id="PTHR22933:SF43">
    <property type="entry name" value="LP10131P"/>
    <property type="match status" value="1"/>
</dbReference>
<dbReference type="InterPro" id="IPR036508">
    <property type="entry name" value="Chitin-bd_dom_sf"/>
</dbReference>
<gene>
    <name evidence="4" type="ORF">O3P69_005523</name>
</gene>
<dbReference type="GO" id="GO:0005576">
    <property type="term" value="C:extracellular region"/>
    <property type="evidence" value="ECO:0007669"/>
    <property type="project" value="InterPro"/>
</dbReference>
<protein>
    <recommendedName>
        <fullName evidence="3">Chitin-binding type-2 domain-containing protein</fullName>
    </recommendedName>
</protein>
<dbReference type="PANTHER" id="PTHR22933">
    <property type="entry name" value="FI18007P1-RELATED"/>
    <property type="match status" value="1"/>
</dbReference>
<dbReference type="Proteomes" id="UP001487740">
    <property type="component" value="Unassembled WGS sequence"/>
</dbReference>
<dbReference type="EMBL" id="JARAKH010000016">
    <property type="protein sequence ID" value="KAK8396523.1"/>
    <property type="molecule type" value="Genomic_DNA"/>
</dbReference>
<dbReference type="AlphaFoldDB" id="A0AAW0U8V5"/>
<feature type="domain" description="Chitin-binding type-2" evidence="3">
    <location>
        <begin position="37"/>
        <end position="106"/>
    </location>
</feature>
<evidence type="ECO:0000259" key="3">
    <source>
        <dbReference type="PROSITE" id="PS50940"/>
    </source>
</evidence>
<accession>A0AAW0U8V5</accession>
<feature type="region of interest" description="Disordered" evidence="1">
    <location>
        <begin position="176"/>
        <end position="208"/>
    </location>
</feature>
<dbReference type="Pfam" id="PF01607">
    <property type="entry name" value="CBM_14"/>
    <property type="match status" value="1"/>
</dbReference>
<dbReference type="PROSITE" id="PS50940">
    <property type="entry name" value="CHIT_BIND_II"/>
    <property type="match status" value="1"/>
</dbReference>
<evidence type="ECO:0000313" key="5">
    <source>
        <dbReference type="Proteomes" id="UP001487740"/>
    </source>
</evidence>
<dbReference type="InterPro" id="IPR002557">
    <property type="entry name" value="Chitin-bd_dom"/>
</dbReference>
<feature type="signal peptide" evidence="2">
    <location>
        <begin position="1"/>
        <end position="16"/>
    </location>
</feature>
<organism evidence="4 5">
    <name type="scientific">Scylla paramamosain</name>
    <name type="common">Mud crab</name>
    <dbReference type="NCBI Taxonomy" id="85552"/>
    <lineage>
        <taxon>Eukaryota</taxon>
        <taxon>Metazoa</taxon>
        <taxon>Ecdysozoa</taxon>
        <taxon>Arthropoda</taxon>
        <taxon>Crustacea</taxon>
        <taxon>Multicrustacea</taxon>
        <taxon>Malacostraca</taxon>
        <taxon>Eumalacostraca</taxon>
        <taxon>Eucarida</taxon>
        <taxon>Decapoda</taxon>
        <taxon>Pleocyemata</taxon>
        <taxon>Brachyura</taxon>
        <taxon>Eubrachyura</taxon>
        <taxon>Portunoidea</taxon>
        <taxon>Portunidae</taxon>
        <taxon>Portuninae</taxon>
        <taxon>Scylla</taxon>
    </lineage>
</organism>
<reference evidence="4 5" key="1">
    <citation type="submission" date="2023-03" db="EMBL/GenBank/DDBJ databases">
        <title>High-quality genome of Scylla paramamosain provides insights in environmental adaptation.</title>
        <authorList>
            <person name="Zhang L."/>
        </authorList>
    </citation>
    <scope>NUCLEOTIDE SEQUENCE [LARGE SCALE GENOMIC DNA]</scope>
    <source>
        <strain evidence="4">LZ_2023a</strain>
        <tissue evidence="4">Muscle</tissue>
    </source>
</reference>
<dbReference type="SUPFAM" id="SSF57625">
    <property type="entry name" value="Invertebrate chitin-binding proteins"/>
    <property type="match status" value="1"/>
</dbReference>
<dbReference type="SMART" id="SM00494">
    <property type="entry name" value="ChtBD2"/>
    <property type="match status" value="1"/>
</dbReference>
<evidence type="ECO:0000256" key="2">
    <source>
        <dbReference type="SAM" id="SignalP"/>
    </source>
</evidence>